<dbReference type="InterPro" id="IPR038454">
    <property type="entry name" value="DnaA_N_sf"/>
</dbReference>
<evidence type="ECO:0000256" key="7">
    <source>
        <dbReference type="ARBA" id="ARBA00023125"/>
    </source>
</evidence>
<dbReference type="Proteomes" id="UP000243105">
    <property type="component" value="Unassembled WGS sequence"/>
</dbReference>
<dbReference type="Pfam" id="PF08299">
    <property type="entry name" value="Bac_DnaA_C"/>
    <property type="match status" value="1"/>
</dbReference>
<evidence type="ECO:0000313" key="14">
    <source>
        <dbReference type="EMBL" id="CUT01883.1"/>
    </source>
</evidence>
<feature type="binding site" evidence="8">
    <location>
        <position position="237"/>
    </location>
    <ligand>
        <name>ATP</name>
        <dbReference type="ChEBI" id="CHEBI:30616"/>
    </ligand>
</feature>
<dbReference type="InterPro" id="IPR018312">
    <property type="entry name" value="Chromosome_initiator_DnaA_CS"/>
</dbReference>
<keyword evidence="2 8" id="KW-0963">Cytoplasm</keyword>
<dbReference type="PANTHER" id="PTHR30050:SF2">
    <property type="entry name" value="CHROMOSOMAL REPLICATION INITIATOR PROTEIN DNAA"/>
    <property type="match status" value="1"/>
</dbReference>
<dbReference type="HAMAP" id="MF_00377">
    <property type="entry name" value="DnaA_bact"/>
    <property type="match status" value="1"/>
</dbReference>
<dbReference type="Pfam" id="PF11638">
    <property type="entry name" value="DnaA_N"/>
    <property type="match status" value="1"/>
</dbReference>
<dbReference type="InterPro" id="IPR010921">
    <property type="entry name" value="Trp_repressor/repl_initiator"/>
</dbReference>
<feature type="binding site" evidence="8">
    <location>
        <position position="241"/>
    </location>
    <ligand>
        <name>ATP</name>
        <dbReference type="ChEBI" id="CHEBI:30616"/>
    </ligand>
</feature>
<dbReference type="GO" id="GO:0003688">
    <property type="term" value="F:DNA replication origin binding"/>
    <property type="evidence" value="ECO:0007669"/>
    <property type="project" value="UniProtKB-UniRule"/>
</dbReference>
<dbReference type="SUPFAM" id="SSF48295">
    <property type="entry name" value="TrpR-like"/>
    <property type="match status" value="1"/>
</dbReference>
<feature type="domain" description="AAA+ ATPase" evidence="12">
    <location>
        <begin position="226"/>
        <end position="417"/>
    </location>
</feature>
<dbReference type="InterPro" id="IPR024633">
    <property type="entry name" value="DnaA_N_dom"/>
</dbReference>
<evidence type="ECO:0000256" key="11">
    <source>
        <dbReference type="RuleBase" id="RU004227"/>
    </source>
</evidence>
<dbReference type="PROSITE" id="PS01008">
    <property type="entry name" value="DNAA"/>
    <property type="match status" value="1"/>
</dbReference>
<feature type="binding site" evidence="8">
    <location>
        <position position="240"/>
    </location>
    <ligand>
        <name>ATP</name>
        <dbReference type="ChEBI" id="CHEBI:30616"/>
    </ligand>
</feature>
<comment type="similarity">
    <text evidence="1 8 11">Belongs to the DnaA family.</text>
</comment>
<evidence type="ECO:0000259" key="12">
    <source>
        <dbReference type="SMART" id="SM00382"/>
    </source>
</evidence>
<keyword evidence="5 8" id="KW-0067">ATP-binding</keyword>
<dbReference type="GO" id="GO:0008289">
    <property type="term" value="F:lipid binding"/>
    <property type="evidence" value="ECO:0007669"/>
    <property type="project" value="UniProtKB-KW"/>
</dbReference>
<comment type="caution">
    <text evidence="14">The sequence shown here is derived from an EMBL/GenBank/DDBJ whole genome shotgun (WGS) entry which is preliminary data.</text>
</comment>
<dbReference type="PRINTS" id="PR00051">
    <property type="entry name" value="DNAA"/>
</dbReference>
<organism evidence="14 15">
    <name type="scientific">Kryptobacter tengchongensis</name>
    <dbReference type="NCBI Taxonomy" id="1643429"/>
    <lineage>
        <taxon>Bacteria</taxon>
        <taxon>Pseudomonadati</taxon>
        <taxon>Candidatus Kryptoniota</taxon>
        <taxon>Candidatus Kryptobacter</taxon>
    </lineage>
</organism>
<evidence type="ECO:0000256" key="2">
    <source>
        <dbReference type="ARBA" id="ARBA00022490"/>
    </source>
</evidence>
<dbReference type="SUPFAM" id="SSF52540">
    <property type="entry name" value="P-loop containing nucleoside triphosphate hydrolases"/>
    <property type="match status" value="1"/>
</dbReference>
<evidence type="ECO:0000256" key="6">
    <source>
        <dbReference type="ARBA" id="ARBA00023121"/>
    </source>
</evidence>
<dbReference type="Gene3D" id="3.40.50.300">
    <property type="entry name" value="P-loop containing nucleotide triphosphate hydrolases"/>
    <property type="match status" value="1"/>
</dbReference>
<evidence type="ECO:0000256" key="1">
    <source>
        <dbReference type="ARBA" id="ARBA00006583"/>
    </source>
</evidence>
<dbReference type="InterPro" id="IPR055199">
    <property type="entry name" value="Hda_lid"/>
</dbReference>
<dbReference type="Gene3D" id="1.10.8.60">
    <property type="match status" value="1"/>
</dbReference>
<reference evidence="14 15" key="1">
    <citation type="submission" date="2015-11" db="EMBL/GenBank/DDBJ databases">
        <authorList>
            <person name="Varghese N."/>
        </authorList>
    </citation>
    <scope>NUCLEOTIDE SEQUENCE [LARGE SCALE GENOMIC DNA]</scope>
    <source>
        <strain evidence="14 15">JGI-25</strain>
    </source>
</reference>
<dbReference type="FunFam" id="1.10.8.60:FF:000003">
    <property type="entry name" value="Chromosomal replication initiator protein DnaA"/>
    <property type="match status" value="1"/>
</dbReference>
<evidence type="ECO:0000256" key="9">
    <source>
        <dbReference type="NCBIfam" id="TIGR00362"/>
    </source>
</evidence>
<sequence length="532" mass="60797">MIYPQVIHNFYKNVDKFKNKNYLQLMDKSSKSPRKDPSQNQSELFLENKEALNLNDLDSDSLKSPTSDHQDVKAIWNQCLEIIRDNVNPLSFKTWFEPIVPLKIEGKQITIQVPSQFFYEWLEEHYYSLIKKTLTKVLGEGAKLVYSVVMENSSTDETKTTINLPSSPKPIPKPSYQVQIKSSYESQPFESNLNPRYTFDNFVKGDCNQLARAAALAVANNPGGTSFNPLVIYGGVGLGKTHLIQAIGNYVLANKKATRVYYVSSEKFTIDFVEAIQKDRVSDFSNFYRSIDVLIVDDIQFFAGKEKTQDNFFHTFNALHQARKQIVLSCDRPPKELKGLDDRLISRFQWGLIADIQPPDLETRIAILKKKAEDSGVELPQEVIEYIAVHITSNIRELEGCLISLLAKSSLENRKIDIELAKEVVKTIVKDTSVKVSIEEIQRIVCEHFEIPPDMLKAKTRKQEVVTARQIAMYLCKELTDSSLKTIGLHFGGRDHSTVIHACQSVEEEMKKSEKFRNLIESLRRKIEFNSK</sequence>
<dbReference type="CDD" id="cd06571">
    <property type="entry name" value="Bac_DnaA_C"/>
    <property type="match status" value="1"/>
</dbReference>
<evidence type="ECO:0000313" key="15">
    <source>
        <dbReference type="Proteomes" id="UP000243105"/>
    </source>
</evidence>
<feature type="region of interest" description="Domain IV, binds dsDNA" evidence="8">
    <location>
        <begin position="410"/>
        <end position="532"/>
    </location>
</feature>
<name>A0A916PBV1_KRYT1</name>
<dbReference type="GO" id="GO:0006270">
    <property type="term" value="P:DNA replication initiation"/>
    <property type="evidence" value="ECO:0007669"/>
    <property type="project" value="UniProtKB-UniRule"/>
</dbReference>
<dbReference type="GO" id="GO:0006275">
    <property type="term" value="P:regulation of DNA replication"/>
    <property type="evidence" value="ECO:0007669"/>
    <property type="project" value="UniProtKB-UniRule"/>
</dbReference>
<dbReference type="NCBIfam" id="TIGR00362">
    <property type="entry name" value="DnaA"/>
    <property type="match status" value="1"/>
</dbReference>
<keyword evidence="7 8" id="KW-0238">DNA-binding</keyword>
<dbReference type="PANTHER" id="PTHR30050">
    <property type="entry name" value="CHROMOSOMAL REPLICATION INITIATOR PROTEIN DNAA"/>
    <property type="match status" value="1"/>
</dbReference>
<comment type="domain">
    <text evidence="8">Domain I is involved in oligomerization and binding regulators, domain II is flexibile and of varying length in different bacteria, domain III forms the AAA+ region, while domain IV binds dsDNA.</text>
</comment>
<dbReference type="GO" id="GO:0005737">
    <property type="term" value="C:cytoplasm"/>
    <property type="evidence" value="ECO:0007669"/>
    <property type="project" value="UniProtKB-SubCell"/>
</dbReference>
<dbReference type="InterPro" id="IPR003593">
    <property type="entry name" value="AAA+_ATPase"/>
</dbReference>
<dbReference type="SMART" id="SM00382">
    <property type="entry name" value="AAA"/>
    <property type="match status" value="1"/>
</dbReference>
<dbReference type="SMART" id="SM00760">
    <property type="entry name" value="Bac_DnaA_C"/>
    <property type="match status" value="1"/>
</dbReference>
<evidence type="ECO:0000256" key="3">
    <source>
        <dbReference type="ARBA" id="ARBA00022705"/>
    </source>
</evidence>
<feature type="domain" description="Chromosomal replication initiator DnaA C-terminal" evidence="13">
    <location>
        <begin position="437"/>
        <end position="506"/>
    </location>
</feature>
<dbReference type="AlphaFoldDB" id="A0A916PBV1"/>
<dbReference type="Pfam" id="PF00308">
    <property type="entry name" value="Bac_DnaA"/>
    <property type="match status" value="1"/>
</dbReference>
<dbReference type="GO" id="GO:0005886">
    <property type="term" value="C:plasma membrane"/>
    <property type="evidence" value="ECO:0007669"/>
    <property type="project" value="TreeGrafter"/>
</dbReference>
<dbReference type="InterPro" id="IPR013317">
    <property type="entry name" value="DnaA_dom"/>
</dbReference>
<dbReference type="GO" id="GO:0005524">
    <property type="term" value="F:ATP binding"/>
    <property type="evidence" value="ECO:0007669"/>
    <property type="project" value="UniProtKB-UniRule"/>
</dbReference>
<comment type="function">
    <text evidence="8 10">Plays an essential role in the initiation and regulation of chromosomal replication. ATP-DnaA binds to the origin of replication (oriC) to initiate formation of the DNA replication initiation complex once per cell cycle. Binds the DnaA box (a 9 base pair repeat at the origin) and separates the double-stranded (ds)DNA. Forms a right-handed helical filament on oriC DNA; dsDNA binds to the exterior of the filament while single-stranded (ss)DNA is stabiized in the filament's interior. The ATP-DnaA-oriC complex binds and stabilizes one strand of the AT-rich DNA unwinding element (DUE), permitting loading of DNA polymerase. After initiation quickly degrades to an ADP-DnaA complex that is not apt for DNA replication. Binds acidic phospholipids.</text>
</comment>
<dbReference type="Gene3D" id="1.10.1750.10">
    <property type="match status" value="1"/>
</dbReference>
<dbReference type="InterPro" id="IPR027417">
    <property type="entry name" value="P-loop_NTPase"/>
</dbReference>
<dbReference type="EMBL" id="CZVV01000058">
    <property type="protein sequence ID" value="CUT01883.1"/>
    <property type="molecule type" value="Genomic_DNA"/>
</dbReference>
<comment type="caution">
    <text evidence="8">Lacks conserved residue(s) required for the propagation of feature annotation.</text>
</comment>
<proteinExistence type="inferred from homology"/>
<evidence type="ECO:0000256" key="8">
    <source>
        <dbReference type="HAMAP-Rule" id="MF_00377"/>
    </source>
</evidence>
<dbReference type="Pfam" id="PF22688">
    <property type="entry name" value="Hda_lid"/>
    <property type="match status" value="1"/>
</dbReference>
<comment type="subunit">
    <text evidence="8">Oligomerizes as a right-handed, spiral filament on DNA at oriC.</text>
</comment>
<accession>A0A916PBV1</accession>
<protein>
    <recommendedName>
        <fullName evidence="8 9">Chromosomal replication initiator protein DnaA</fullName>
    </recommendedName>
</protein>
<keyword evidence="3 8" id="KW-0235">DNA replication</keyword>
<evidence type="ECO:0000259" key="13">
    <source>
        <dbReference type="SMART" id="SM00760"/>
    </source>
</evidence>
<dbReference type="FunFam" id="3.40.50.300:FF:000668">
    <property type="entry name" value="Chromosomal replication initiator protein DnaA"/>
    <property type="match status" value="1"/>
</dbReference>
<feature type="region of interest" description="Domain I, interacts with DnaA modulators" evidence="8">
    <location>
        <begin position="1"/>
        <end position="159"/>
    </location>
</feature>
<dbReference type="InterPro" id="IPR020591">
    <property type="entry name" value="Chromosome_initiator_DnaA-like"/>
</dbReference>
<keyword evidence="6 8" id="KW-0446">Lipid-binding</keyword>
<evidence type="ECO:0000256" key="5">
    <source>
        <dbReference type="ARBA" id="ARBA00022840"/>
    </source>
</evidence>
<dbReference type="InterPro" id="IPR001957">
    <property type="entry name" value="Chromosome_initiator_DnaA"/>
</dbReference>
<feature type="binding site" evidence="8">
    <location>
        <position position="239"/>
    </location>
    <ligand>
        <name>ATP</name>
        <dbReference type="ChEBI" id="CHEBI:30616"/>
    </ligand>
</feature>
<dbReference type="InterPro" id="IPR013159">
    <property type="entry name" value="DnaA_C"/>
</dbReference>
<evidence type="ECO:0000256" key="10">
    <source>
        <dbReference type="RuleBase" id="RU000577"/>
    </source>
</evidence>
<dbReference type="Gene3D" id="3.30.300.180">
    <property type="match status" value="1"/>
</dbReference>
<gene>
    <name evidence="8" type="primary">dnaA</name>
    <name evidence="14" type="ORF">JGI25_00967</name>
</gene>
<dbReference type="CDD" id="cd00009">
    <property type="entry name" value="AAA"/>
    <property type="match status" value="1"/>
</dbReference>
<keyword evidence="4 8" id="KW-0547">Nucleotide-binding</keyword>
<comment type="subcellular location">
    <subcellularLocation>
        <location evidence="8">Cytoplasm</location>
    </subcellularLocation>
</comment>
<evidence type="ECO:0000256" key="4">
    <source>
        <dbReference type="ARBA" id="ARBA00022741"/>
    </source>
</evidence>